<dbReference type="AlphaFoldDB" id="K4AN52"/>
<reference evidence="3" key="1">
    <citation type="journal article" date="2012" name="Nat. Biotechnol.">
        <title>Reference genome sequence of the model plant Setaria.</title>
        <authorList>
            <person name="Bennetzen J.L."/>
            <person name="Schmutz J."/>
            <person name="Wang H."/>
            <person name="Percifield R."/>
            <person name="Hawkins J."/>
            <person name="Pontaroli A.C."/>
            <person name="Estep M."/>
            <person name="Feng L."/>
            <person name="Vaughn J.N."/>
            <person name="Grimwood J."/>
            <person name="Jenkins J."/>
            <person name="Barry K."/>
            <person name="Lindquist E."/>
            <person name="Hellsten U."/>
            <person name="Deshpande S."/>
            <person name="Wang X."/>
            <person name="Wu X."/>
            <person name="Mitros T."/>
            <person name="Triplett J."/>
            <person name="Yang X."/>
            <person name="Ye C.Y."/>
            <person name="Mauro-Herrera M."/>
            <person name="Wang L."/>
            <person name="Li P."/>
            <person name="Sharma M."/>
            <person name="Sharma R."/>
            <person name="Ronald P.C."/>
            <person name="Panaud O."/>
            <person name="Kellogg E.A."/>
            <person name="Brutnell T.P."/>
            <person name="Doust A.N."/>
            <person name="Tuskan G.A."/>
            <person name="Rokhsar D."/>
            <person name="Devos K.M."/>
        </authorList>
    </citation>
    <scope>NUCLEOTIDE SEQUENCE [LARGE SCALE GENOMIC DNA]</scope>
    <source>
        <strain evidence="3">cv. Yugu1</strain>
    </source>
</reference>
<accession>K4AN52</accession>
<dbReference type="Proteomes" id="UP000004995">
    <property type="component" value="Unassembled WGS sequence"/>
</dbReference>
<protein>
    <submittedName>
        <fullName evidence="2">Uncharacterized protein</fullName>
    </submittedName>
</protein>
<keyword evidence="3" id="KW-1185">Reference proteome</keyword>
<reference evidence="2" key="2">
    <citation type="submission" date="2018-08" db="UniProtKB">
        <authorList>
            <consortium name="EnsemblPlants"/>
        </authorList>
    </citation>
    <scope>IDENTIFICATION</scope>
    <source>
        <strain evidence="2">Yugu1</strain>
    </source>
</reference>
<evidence type="ECO:0000313" key="2">
    <source>
        <dbReference type="EnsemblPlants" id="KQK91170"/>
    </source>
</evidence>
<organism evidence="2 3">
    <name type="scientific">Setaria italica</name>
    <name type="common">Foxtail millet</name>
    <name type="synonym">Panicum italicum</name>
    <dbReference type="NCBI Taxonomy" id="4555"/>
    <lineage>
        <taxon>Eukaryota</taxon>
        <taxon>Viridiplantae</taxon>
        <taxon>Streptophyta</taxon>
        <taxon>Embryophyta</taxon>
        <taxon>Tracheophyta</taxon>
        <taxon>Spermatophyta</taxon>
        <taxon>Magnoliopsida</taxon>
        <taxon>Liliopsida</taxon>
        <taxon>Poales</taxon>
        <taxon>Poaceae</taxon>
        <taxon>PACMAD clade</taxon>
        <taxon>Panicoideae</taxon>
        <taxon>Panicodae</taxon>
        <taxon>Paniceae</taxon>
        <taxon>Cenchrinae</taxon>
        <taxon>Setaria</taxon>
    </lineage>
</organism>
<proteinExistence type="predicted"/>
<feature type="chain" id="PRO_5010129181" evidence="1">
    <location>
        <begin position="18"/>
        <end position="39"/>
    </location>
</feature>
<evidence type="ECO:0000313" key="3">
    <source>
        <dbReference type="Proteomes" id="UP000004995"/>
    </source>
</evidence>
<dbReference type="InParanoid" id="K4AN52"/>
<dbReference type="HOGENOM" id="CLU_3320990_0_0_1"/>
<feature type="signal peptide" evidence="1">
    <location>
        <begin position="1"/>
        <end position="17"/>
    </location>
</feature>
<sequence length="39" mass="4637">MVHLFVTALFLFHDVYVDVNHHIIVQPHDTTVDLYIFLN</sequence>
<name>K4AN52_SETIT</name>
<dbReference type="EMBL" id="AGNK02006013">
    <property type="status" value="NOT_ANNOTATED_CDS"/>
    <property type="molecule type" value="Genomic_DNA"/>
</dbReference>
<dbReference type="Gramene" id="KQK91170">
    <property type="protein sequence ID" value="KQK91170"/>
    <property type="gene ID" value="SETIT_040349mg"/>
</dbReference>
<keyword evidence="1" id="KW-0732">Signal</keyword>
<dbReference type="EnsemblPlants" id="KQK91170">
    <property type="protein sequence ID" value="KQK91170"/>
    <property type="gene ID" value="SETIT_040349mg"/>
</dbReference>
<evidence type="ECO:0000256" key="1">
    <source>
        <dbReference type="SAM" id="SignalP"/>
    </source>
</evidence>